<organism evidence="1 2">
    <name type="scientific">Paramuricea clavata</name>
    <name type="common">Red gorgonian</name>
    <name type="synonym">Violescent sea-whip</name>
    <dbReference type="NCBI Taxonomy" id="317549"/>
    <lineage>
        <taxon>Eukaryota</taxon>
        <taxon>Metazoa</taxon>
        <taxon>Cnidaria</taxon>
        <taxon>Anthozoa</taxon>
        <taxon>Octocorallia</taxon>
        <taxon>Malacalcyonacea</taxon>
        <taxon>Plexauridae</taxon>
        <taxon>Paramuricea</taxon>
    </lineage>
</organism>
<dbReference type="CDD" id="cd01650">
    <property type="entry name" value="RT_nLTR_like"/>
    <property type="match status" value="1"/>
</dbReference>
<dbReference type="PROSITE" id="PS50878">
    <property type="entry name" value="RT_POL"/>
    <property type="match status" value="1"/>
</dbReference>
<dbReference type="AlphaFoldDB" id="A0A7D9D8W2"/>
<name>A0A7D9D8W2_PARCT</name>
<dbReference type="InterPro" id="IPR000477">
    <property type="entry name" value="RT_dom"/>
</dbReference>
<dbReference type="SUPFAM" id="SSF56672">
    <property type="entry name" value="DNA/RNA polymerases"/>
    <property type="match status" value="1"/>
</dbReference>
<protein>
    <submittedName>
        <fullName evidence="1">Uncharacterized protein</fullName>
    </submittedName>
</protein>
<dbReference type="SUPFAM" id="SSF56219">
    <property type="entry name" value="DNase I-like"/>
    <property type="match status" value="1"/>
</dbReference>
<dbReference type="InterPro" id="IPR036691">
    <property type="entry name" value="Endo/exonu/phosph_ase_sf"/>
</dbReference>
<reference evidence="1" key="1">
    <citation type="submission" date="2020-04" db="EMBL/GenBank/DDBJ databases">
        <authorList>
            <person name="Alioto T."/>
            <person name="Alioto T."/>
            <person name="Gomez Garrido J."/>
        </authorList>
    </citation>
    <scope>NUCLEOTIDE SEQUENCE</scope>
    <source>
        <strain evidence="1">A484AB</strain>
    </source>
</reference>
<keyword evidence="2" id="KW-1185">Reference proteome</keyword>
<evidence type="ECO:0000313" key="2">
    <source>
        <dbReference type="Proteomes" id="UP001152795"/>
    </source>
</evidence>
<dbReference type="InterPro" id="IPR043502">
    <property type="entry name" value="DNA/RNA_pol_sf"/>
</dbReference>
<accession>A0A7D9D8W2</accession>
<sequence length="728" mass="82622">MTSTFDDFLLVIRTYGARETWLKDNPQLLNHVSISGYGNEFRNREQIRGGGVGASTRILDTQQWLEQMENMLLEHHVMFTTSWDGLLILTGDININFLNSDAPLTKQYLDLLSTFDLTQHVKKATRITQTSTTLIDHIISNNSKCITLTDVLPCSSVSDHDAPYACINIRIERFQPRFKYIRSEHPDEKLDIFNKLVGDCIERHAPLKRTKITRPPVPWLHDDNIRDLQKQRDSLRHEAHTLNTTDVWQAFRDVRNRLKTKIKEAKKSFVNKAFSSSKSKEIWRVIHRVLNPSPQPLRVDVDDLNKFFATTAQRTTGNTETDVKEDLLSFVDTLQPNVSDDAAFPLRPVTLNEVLRETKGIRSDTSTGPDQLPAKYLKIVAQLIAGPLTHIINSFVAVSSFPDAWKVARITPIPKSNNFNLNSNMRPISILPVLLKVFERLTHYQLVEHIDSQKLLKENISGFRKGHSTTTVLLDIRNDILHAMKRGEVTLMVLADFSKAFDTIKYKTVLTKLNQLGFSNEYLKWSVNYLTGRRHFVQIDDKTSGLCPVNFGVPQGSILGPLISNLYVADLQSYIKDKCHQYADDTTLYTHCKPESLQDAVADIQSSVRKLEEWSSEANLVINPSKKTVMMLSTAQLASSHSLNDASINIEINGTHQKYHLEVCLHVVNLNSSYCNIILVQNGGEMFLLRPLELLFNTFSNPASTNMHGWELITPKLFGSTTLDGQDS</sequence>
<dbReference type="Pfam" id="PF00078">
    <property type="entry name" value="RVT_1"/>
    <property type="match status" value="1"/>
</dbReference>
<comment type="caution">
    <text evidence="1">The sequence shown here is derived from an EMBL/GenBank/DDBJ whole genome shotgun (WGS) entry which is preliminary data.</text>
</comment>
<gene>
    <name evidence="1" type="ORF">PACLA_8A056380</name>
</gene>
<dbReference type="PANTHER" id="PTHR19446">
    <property type="entry name" value="REVERSE TRANSCRIPTASES"/>
    <property type="match status" value="1"/>
</dbReference>
<dbReference type="Proteomes" id="UP001152795">
    <property type="component" value="Unassembled WGS sequence"/>
</dbReference>
<dbReference type="EMBL" id="CACRXK020000135">
    <property type="protein sequence ID" value="CAB3978713.1"/>
    <property type="molecule type" value="Genomic_DNA"/>
</dbReference>
<evidence type="ECO:0000313" key="1">
    <source>
        <dbReference type="EMBL" id="CAB3978713.1"/>
    </source>
</evidence>
<proteinExistence type="predicted"/>